<name>A0A2H1H0G3_ZYMTR</name>
<dbReference type="PANTHER" id="PTHR46231">
    <property type="entry name" value="ANKYRIN REPEAT AND BTB/POZ DOMAIN-CONTAINING PROTEIN 1"/>
    <property type="match status" value="1"/>
</dbReference>
<dbReference type="AlphaFoldDB" id="A0A2H1H0G3"/>
<feature type="domain" description="BTB" evidence="3">
    <location>
        <begin position="30"/>
        <end position="92"/>
    </location>
</feature>
<dbReference type="SUPFAM" id="SSF54695">
    <property type="entry name" value="POZ domain"/>
    <property type="match status" value="1"/>
</dbReference>
<dbReference type="GO" id="GO:0005737">
    <property type="term" value="C:cytoplasm"/>
    <property type="evidence" value="ECO:0007669"/>
    <property type="project" value="TreeGrafter"/>
</dbReference>
<dbReference type="Proteomes" id="UP000245764">
    <property type="component" value="Chromosome 10"/>
</dbReference>
<keyword evidence="1" id="KW-0677">Repeat</keyword>
<dbReference type="InterPro" id="IPR000210">
    <property type="entry name" value="BTB/POZ_dom"/>
</dbReference>
<evidence type="ECO:0000256" key="2">
    <source>
        <dbReference type="ARBA" id="ARBA00023043"/>
    </source>
</evidence>
<reference evidence="5" key="1">
    <citation type="submission" date="2017-05" db="EMBL/GenBank/DDBJ databases">
        <authorList>
            <person name="Song R."/>
            <person name="Chenine A.L."/>
            <person name="Ruprecht R.M."/>
        </authorList>
    </citation>
    <scope>NUCLEOTIDE SEQUENCE [LARGE SCALE GENOMIC DNA]</scope>
</reference>
<evidence type="ECO:0000256" key="1">
    <source>
        <dbReference type="ARBA" id="ARBA00022737"/>
    </source>
</evidence>
<dbReference type="PANTHER" id="PTHR46231:SF1">
    <property type="entry name" value="ANKYRIN REPEAT AND BTB_POZ DOMAIN-CONTAINING PROTEIN 1"/>
    <property type="match status" value="1"/>
</dbReference>
<dbReference type="InterPro" id="IPR044515">
    <property type="entry name" value="ABTB1"/>
</dbReference>
<organism evidence="4 5">
    <name type="scientific">Zymoseptoria tritici ST99CH_1E4</name>
    <dbReference type="NCBI Taxonomy" id="1276532"/>
    <lineage>
        <taxon>Eukaryota</taxon>
        <taxon>Fungi</taxon>
        <taxon>Dikarya</taxon>
        <taxon>Ascomycota</taxon>
        <taxon>Pezizomycotina</taxon>
        <taxon>Dothideomycetes</taxon>
        <taxon>Dothideomycetidae</taxon>
        <taxon>Mycosphaerellales</taxon>
        <taxon>Mycosphaerellaceae</taxon>
        <taxon>Zymoseptoria</taxon>
    </lineage>
</organism>
<proteinExistence type="predicted"/>
<gene>
    <name evidence="4" type="ORF">ZT1E4_G10034</name>
</gene>
<protein>
    <recommendedName>
        <fullName evidence="3">BTB domain-containing protein</fullName>
    </recommendedName>
</protein>
<dbReference type="PROSITE" id="PS50097">
    <property type="entry name" value="BTB"/>
    <property type="match status" value="1"/>
</dbReference>
<accession>A0A2H1H0G3</accession>
<evidence type="ECO:0000313" key="4">
    <source>
        <dbReference type="EMBL" id="SMR59299.1"/>
    </source>
</evidence>
<keyword evidence="2" id="KW-0040">ANK repeat</keyword>
<sequence>MSGFLGGPAHFAARPSGMDMSKWFDRDTLSDITIKFGDKEVKCHKVILSTRSEYFTKLCDPEGGFAEATQPVVELKDDDPTALEALLRYIYTFQYVDDAEKRKEDWIFHLNYSIVARKYGFEEESTAAFRMFQDIVQSFEDPEVIFDVVTSLPQWEDLVAEASLVETADALIKNHWKQLVELEEFRFYLHTNETILWRQMAELEPRKVQPDLVQVSIYRCTTRNCKTAARAVNGTVLTCHNHSAVMGFKFYCWVPPAQTGAMFF</sequence>
<dbReference type="CDD" id="cd18186">
    <property type="entry name" value="BTB_POZ_ZBTB_KLHL-like"/>
    <property type="match status" value="1"/>
</dbReference>
<dbReference type="Pfam" id="PF00651">
    <property type="entry name" value="BTB"/>
    <property type="match status" value="1"/>
</dbReference>
<dbReference type="GO" id="GO:0000151">
    <property type="term" value="C:ubiquitin ligase complex"/>
    <property type="evidence" value="ECO:0007669"/>
    <property type="project" value="TreeGrafter"/>
</dbReference>
<dbReference type="InterPro" id="IPR011333">
    <property type="entry name" value="SKP1/BTB/POZ_sf"/>
</dbReference>
<evidence type="ECO:0000259" key="3">
    <source>
        <dbReference type="PROSITE" id="PS50097"/>
    </source>
</evidence>
<evidence type="ECO:0000313" key="5">
    <source>
        <dbReference type="Proteomes" id="UP000245764"/>
    </source>
</evidence>
<dbReference type="Gene3D" id="3.30.710.10">
    <property type="entry name" value="Potassium Channel Kv1.1, Chain A"/>
    <property type="match status" value="1"/>
</dbReference>
<dbReference type="EMBL" id="LT854262">
    <property type="protein sequence ID" value="SMR59299.1"/>
    <property type="molecule type" value="Genomic_DNA"/>
</dbReference>
<dbReference type="SMART" id="SM00225">
    <property type="entry name" value="BTB"/>
    <property type="match status" value="1"/>
</dbReference>